<organism evidence="3 4">
    <name type="scientific">Kaistia soli DSM 19436</name>
    <dbReference type="NCBI Taxonomy" id="1122133"/>
    <lineage>
        <taxon>Bacteria</taxon>
        <taxon>Pseudomonadati</taxon>
        <taxon>Pseudomonadota</taxon>
        <taxon>Alphaproteobacteria</taxon>
        <taxon>Hyphomicrobiales</taxon>
        <taxon>Kaistiaceae</taxon>
        <taxon>Kaistia</taxon>
    </lineage>
</organism>
<evidence type="ECO:0000313" key="3">
    <source>
        <dbReference type="EMBL" id="SHF27749.1"/>
    </source>
</evidence>
<feature type="transmembrane region" description="Helical" evidence="1">
    <location>
        <begin position="201"/>
        <end position="225"/>
    </location>
</feature>
<dbReference type="PANTHER" id="PTHR12715:SF4">
    <property type="entry name" value="EAMA DOMAIN-CONTAINING PROTEIN"/>
    <property type="match status" value="1"/>
</dbReference>
<gene>
    <name evidence="3" type="ORF">SAMN02745157_2081</name>
</gene>
<dbReference type="EMBL" id="FQUP01000001">
    <property type="protein sequence ID" value="SHF27749.1"/>
    <property type="molecule type" value="Genomic_DNA"/>
</dbReference>
<dbReference type="Pfam" id="PF00892">
    <property type="entry name" value="EamA"/>
    <property type="match status" value="2"/>
</dbReference>
<keyword evidence="1" id="KW-0812">Transmembrane</keyword>
<feature type="transmembrane region" description="Helical" evidence="1">
    <location>
        <begin position="287"/>
        <end position="306"/>
    </location>
</feature>
<keyword evidence="1" id="KW-0472">Membrane</keyword>
<feature type="transmembrane region" description="Helical" evidence="1">
    <location>
        <begin position="231"/>
        <end position="253"/>
    </location>
</feature>
<dbReference type="InterPro" id="IPR037185">
    <property type="entry name" value="EmrE-like"/>
</dbReference>
<feature type="transmembrane region" description="Helical" evidence="1">
    <location>
        <begin position="26"/>
        <end position="50"/>
    </location>
</feature>
<accession>A0A1M5ABW6</accession>
<evidence type="ECO:0000313" key="4">
    <source>
        <dbReference type="Proteomes" id="UP000184485"/>
    </source>
</evidence>
<proteinExistence type="predicted"/>
<name>A0A1M5ABW6_9HYPH</name>
<dbReference type="SUPFAM" id="SSF103481">
    <property type="entry name" value="Multidrug resistance efflux transporter EmrE"/>
    <property type="match status" value="2"/>
</dbReference>
<feature type="transmembrane region" description="Helical" evidence="1">
    <location>
        <begin position="142"/>
        <end position="160"/>
    </location>
</feature>
<dbReference type="GO" id="GO:0016020">
    <property type="term" value="C:membrane"/>
    <property type="evidence" value="ECO:0007669"/>
    <property type="project" value="InterPro"/>
</dbReference>
<protein>
    <submittedName>
        <fullName evidence="3">Permease of the drug/metabolite transporter (DMT) superfamily</fullName>
    </submittedName>
</protein>
<keyword evidence="4" id="KW-1185">Reference proteome</keyword>
<feature type="transmembrane region" description="Helical" evidence="1">
    <location>
        <begin position="265"/>
        <end position="281"/>
    </location>
</feature>
<dbReference type="STRING" id="1122133.SAMN02745157_2081"/>
<evidence type="ECO:0000259" key="2">
    <source>
        <dbReference type="Pfam" id="PF00892"/>
    </source>
</evidence>
<feature type="domain" description="EamA" evidence="2">
    <location>
        <begin position="28"/>
        <end position="159"/>
    </location>
</feature>
<feature type="transmembrane region" description="Helical" evidence="1">
    <location>
        <begin position="87"/>
        <end position="105"/>
    </location>
</feature>
<feature type="domain" description="EamA" evidence="2">
    <location>
        <begin position="170"/>
        <end position="304"/>
    </location>
</feature>
<evidence type="ECO:0000256" key="1">
    <source>
        <dbReference type="SAM" id="Phobius"/>
    </source>
</evidence>
<feature type="transmembrane region" description="Helical" evidence="1">
    <location>
        <begin position="56"/>
        <end position="75"/>
    </location>
</feature>
<reference evidence="3 4" key="1">
    <citation type="submission" date="2016-11" db="EMBL/GenBank/DDBJ databases">
        <authorList>
            <person name="Jaros S."/>
            <person name="Januszkiewicz K."/>
            <person name="Wedrychowicz H."/>
        </authorList>
    </citation>
    <scope>NUCLEOTIDE SEQUENCE [LARGE SCALE GENOMIC DNA]</scope>
    <source>
        <strain evidence="3 4">DSM 19436</strain>
    </source>
</reference>
<sequence>MEALRIGEDLRMTRSSSTATTARLDLIAYGAVVVTIVTWASAFAAIRVGLHHLTPVQLAAARYCAAAVPAVLYLVIARPPLPSKRDLLRLAVIGPLFIAVYAVLLNTGEKTVPAGPASFILQINPVLVALLAMPLLGERFGLSGWIGTALSFLGVGLIAFGHSDHFTLDPGALLIVGSAFCTSISTLLQKPLLGRMPALTVTAWILFIGALPVAPALPSAIRALADAPVDVVLSVAYLAILPTVVGYLTWAIALKRFSAGRASNFLYLIAPTATLVGFLWLGEVPTLLSLVGGLMAIGGVLIVNVMRSR</sequence>
<dbReference type="InterPro" id="IPR000620">
    <property type="entry name" value="EamA_dom"/>
</dbReference>
<dbReference type="Proteomes" id="UP000184485">
    <property type="component" value="Unassembled WGS sequence"/>
</dbReference>
<feature type="transmembrane region" description="Helical" evidence="1">
    <location>
        <begin position="172"/>
        <end position="189"/>
    </location>
</feature>
<dbReference type="InterPro" id="IPR052756">
    <property type="entry name" value="Alkyne_AA_exporter"/>
</dbReference>
<keyword evidence="1" id="KW-1133">Transmembrane helix</keyword>
<dbReference type="AlphaFoldDB" id="A0A1M5ABW6"/>
<dbReference type="PANTHER" id="PTHR12715">
    <property type="entry name" value="TRANSPORTER, DRUG/METABOLITE EXPORTER FAMILY"/>
    <property type="match status" value="1"/>
</dbReference>
<feature type="transmembrane region" description="Helical" evidence="1">
    <location>
        <begin position="117"/>
        <end position="135"/>
    </location>
</feature>